<feature type="domain" description="SPOR" evidence="2">
    <location>
        <begin position="408"/>
        <end position="486"/>
    </location>
</feature>
<comment type="caution">
    <text evidence="3">The sequence shown here is derived from an EMBL/GenBank/DDBJ whole genome shotgun (WGS) entry which is preliminary data.</text>
</comment>
<feature type="transmembrane region" description="Helical" evidence="1">
    <location>
        <begin position="231"/>
        <end position="256"/>
    </location>
</feature>
<dbReference type="PROSITE" id="PS51724">
    <property type="entry name" value="SPOR"/>
    <property type="match status" value="1"/>
</dbReference>
<dbReference type="RefSeq" id="WP_011079359.1">
    <property type="nucleotide sequence ID" value="NZ_AP026552.1"/>
</dbReference>
<dbReference type="Pfam" id="PF05036">
    <property type="entry name" value="SPOR"/>
    <property type="match status" value="1"/>
</dbReference>
<evidence type="ECO:0000259" key="2">
    <source>
        <dbReference type="PROSITE" id="PS51724"/>
    </source>
</evidence>
<dbReference type="Proteomes" id="UP000237466">
    <property type="component" value="Unassembled WGS sequence"/>
</dbReference>
<protein>
    <submittedName>
        <fullName evidence="3">Cell division protein DamX</fullName>
    </submittedName>
</protein>
<dbReference type="EMBL" id="PDGH01000033">
    <property type="protein sequence ID" value="POB49575.1"/>
    <property type="molecule type" value="Genomic_DNA"/>
</dbReference>
<dbReference type="GO" id="GO:0042834">
    <property type="term" value="F:peptidoglycan binding"/>
    <property type="evidence" value="ECO:0007669"/>
    <property type="project" value="InterPro"/>
</dbReference>
<dbReference type="InterPro" id="IPR049945">
    <property type="entry name" value="AAA_22"/>
</dbReference>
<proteinExistence type="predicted"/>
<dbReference type="Gene3D" id="3.30.70.1070">
    <property type="entry name" value="Sporulation related repeat"/>
    <property type="match status" value="1"/>
</dbReference>
<keyword evidence="1" id="KW-0812">Transmembrane</keyword>
<keyword evidence="1" id="KW-0472">Membrane</keyword>
<dbReference type="InterPro" id="IPR027417">
    <property type="entry name" value="P-loop_NTPase"/>
</dbReference>
<dbReference type="Gene3D" id="3.40.50.300">
    <property type="entry name" value="P-loop containing nucleotide triphosphate hydrolases"/>
    <property type="match status" value="1"/>
</dbReference>
<keyword evidence="1" id="KW-1133">Transmembrane helix</keyword>
<accession>A0A1W6M7C5</accession>
<dbReference type="InterPro" id="IPR007730">
    <property type="entry name" value="SPOR-like_dom"/>
</dbReference>
<sequence>MSRALPNVLELDSQTELLERLELLTNFGSNLITINGAKGFGKSWLAQRYLEQYAQEKNQCLVLCHPSQDESQHRTLILSQLVSEPLFNPHDALIESAERLFADQACDFAIVIDDAHLLSEALVSELWMWVLEAQANPQWTVNVLMFSESGQLESLLTRLGYGQEHKPVDLDIERLSETEAMRFFENLVVRYIDEANEKKVRAAFKKVDPIPGAIMALGDLKVEKRIIIRSIVASPVNIVLTVLILLLLAAAGYWWMFSQPTADEKAQEISRTLEQTVIPTLEPTAETQVIDAEQKTELARQQAEALSLQGAQDDTDALPPAVKEMTTSVGISDQDQQRVVIESDVVDALLENKPQQADTSKMDALVAANTQTTPVIEADAPEKINQTPEQDQAPAVVRFSFAREELKALSPRGYTLQLAAMTSLQDVQAFLDKHQLQNQVRIYPTLRNDTEWYIVTYRDYPTIQMARDAVNELPKSLQSLGPWAKSLSQVHREIDRVK</sequence>
<dbReference type="PANTHER" id="PTHR35894:SF7">
    <property type="entry name" value="GENERAL SECRETION PATHWAY PROTEIN A-RELATED"/>
    <property type="match status" value="1"/>
</dbReference>
<name>A0A1W6M7C5_VIBVL</name>
<evidence type="ECO:0000313" key="4">
    <source>
        <dbReference type="Proteomes" id="UP000237466"/>
    </source>
</evidence>
<keyword evidence="3" id="KW-0131">Cell cycle</keyword>
<dbReference type="AlphaFoldDB" id="A0A1W6M7C5"/>
<reference evidence="3 4" key="1">
    <citation type="journal article" date="2018" name="Front. Microbiol.">
        <title>Phylogeny of Vibrio vulnificus from the Analysis of the Core-Genome: Implications for Intra-Species Taxonomy.</title>
        <authorList>
            <person name="Roig F.J."/>
            <person name="Gonzalez-Candelas F."/>
            <person name="Sanjuan E."/>
            <person name="Fouz B."/>
            <person name="Feil E.J."/>
            <person name="Llorens C."/>
            <person name="Baker-Austin C."/>
            <person name="Oliver J.D."/>
            <person name="Danin-Poleg Y."/>
            <person name="Gibas C.J."/>
            <person name="Kashi Y."/>
            <person name="Gulig P.A."/>
            <person name="Morrison S.S."/>
            <person name="Amaro C."/>
        </authorList>
    </citation>
    <scope>NUCLEOTIDE SEQUENCE [LARGE SCALE GENOMIC DNA]</scope>
    <source>
        <strain evidence="3 4">CECT4608</strain>
    </source>
</reference>
<dbReference type="SUPFAM" id="SSF52540">
    <property type="entry name" value="P-loop containing nucleoside triphosphate hydrolases"/>
    <property type="match status" value="1"/>
</dbReference>
<dbReference type="Pfam" id="PF13401">
    <property type="entry name" value="AAA_22"/>
    <property type="match status" value="1"/>
</dbReference>
<keyword evidence="3" id="KW-0132">Cell division</keyword>
<dbReference type="GO" id="GO:0051301">
    <property type="term" value="P:cell division"/>
    <property type="evidence" value="ECO:0007669"/>
    <property type="project" value="UniProtKB-KW"/>
</dbReference>
<dbReference type="PANTHER" id="PTHR35894">
    <property type="entry name" value="GENERAL SECRETION PATHWAY PROTEIN A-RELATED"/>
    <property type="match status" value="1"/>
</dbReference>
<dbReference type="InterPro" id="IPR052026">
    <property type="entry name" value="ExeA_AAA_ATPase_DNA-bind"/>
</dbReference>
<dbReference type="GO" id="GO:0016887">
    <property type="term" value="F:ATP hydrolysis activity"/>
    <property type="evidence" value="ECO:0007669"/>
    <property type="project" value="InterPro"/>
</dbReference>
<organism evidence="3 4">
    <name type="scientific">Vibrio vulnificus</name>
    <dbReference type="NCBI Taxonomy" id="672"/>
    <lineage>
        <taxon>Bacteria</taxon>
        <taxon>Pseudomonadati</taxon>
        <taxon>Pseudomonadota</taxon>
        <taxon>Gammaproteobacteria</taxon>
        <taxon>Vibrionales</taxon>
        <taxon>Vibrionaceae</taxon>
        <taxon>Vibrio</taxon>
    </lineage>
</organism>
<dbReference type="InterPro" id="IPR036680">
    <property type="entry name" value="SPOR-like_sf"/>
</dbReference>
<evidence type="ECO:0000313" key="3">
    <source>
        <dbReference type="EMBL" id="POB49575.1"/>
    </source>
</evidence>
<gene>
    <name evidence="3" type="ORF">CRN52_03505</name>
</gene>
<evidence type="ECO:0000256" key="1">
    <source>
        <dbReference type="SAM" id="Phobius"/>
    </source>
</evidence>